<dbReference type="Proteomes" id="UP000265520">
    <property type="component" value="Unassembled WGS sequence"/>
</dbReference>
<evidence type="ECO:0000313" key="2">
    <source>
        <dbReference type="EMBL" id="MCI96418.1"/>
    </source>
</evidence>
<reference evidence="2 3" key="1">
    <citation type="journal article" date="2018" name="Front. Plant Sci.">
        <title>Red Clover (Trifolium pratense) and Zigzag Clover (T. medium) - A Picture of Genomic Similarities and Differences.</title>
        <authorList>
            <person name="Dluhosova J."/>
            <person name="Istvanek J."/>
            <person name="Nedelnik J."/>
            <person name="Repkova J."/>
        </authorList>
    </citation>
    <scope>NUCLEOTIDE SEQUENCE [LARGE SCALE GENOMIC DNA]</scope>
    <source>
        <strain evidence="3">cv. 10/8</strain>
        <tissue evidence="2">Leaf</tissue>
    </source>
</reference>
<feature type="non-terminal residue" evidence="2">
    <location>
        <position position="60"/>
    </location>
</feature>
<feature type="compositionally biased region" description="Basic and acidic residues" evidence="1">
    <location>
        <begin position="49"/>
        <end position="60"/>
    </location>
</feature>
<organism evidence="2 3">
    <name type="scientific">Trifolium medium</name>
    <dbReference type="NCBI Taxonomy" id="97028"/>
    <lineage>
        <taxon>Eukaryota</taxon>
        <taxon>Viridiplantae</taxon>
        <taxon>Streptophyta</taxon>
        <taxon>Embryophyta</taxon>
        <taxon>Tracheophyta</taxon>
        <taxon>Spermatophyta</taxon>
        <taxon>Magnoliopsida</taxon>
        <taxon>eudicotyledons</taxon>
        <taxon>Gunneridae</taxon>
        <taxon>Pentapetalae</taxon>
        <taxon>rosids</taxon>
        <taxon>fabids</taxon>
        <taxon>Fabales</taxon>
        <taxon>Fabaceae</taxon>
        <taxon>Papilionoideae</taxon>
        <taxon>50 kb inversion clade</taxon>
        <taxon>NPAAA clade</taxon>
        <taxon>Hologalegina</taxon>
        <taxon>IRL clade</taxon>
        <taxon>Trifolieae</taxon>
        <taxon>Trifolium</taxon>
    </lineage>
</organism>
<evidence type="ECO:0000313" key="3">
    <source>
        <dbReference type="Proteomes" id="UP000265520"/>
    </source>
</evidence>
<sequence>MFKFKARPEMMMHQVKRTDPAESGIMPHQAVGLTRHRRQTAEGGVPHNLDPKHPEHGSDA</sequence>
<comment type="caution">
    <text evidence="2">The sequence shown here is derived from an EMBL/GenBank/DDBJ whole genome shotgun (WGS) entry which is preliminary data.</text>
</comment>
<name>A0A392W6X1_9FABA</name>
<feature type="region of interest" description="Disordered" evidence="1">
    <location>
        <begin position="34"/>
        <end position="60"/>
    </location>
</feature>
<evidence type="ECO:0000256" key="1">
    <source>
        <dbReference type="SAM" id="MobiDB-lite"/>
    </source>
</evidence>
<dbReference type="AlphaFoldDB" id="A0A392W6X1"/>
<dbReference type="EMBL" id="LXQA011414136">
    <property type="protein sequence ID" value="MCI96418.1"/>
    <property type="molecule type" value="Genomic_DNA"/>
</dbReference>
<accession>A0A392W6X1</accession>
<proteinExistence type="predicted"/>
<keyword evidence="3" id="KW-1185">Reference proteome</keyword>
<protein>
    <submittedName>
        <fullName evidence="2">Uncharacterized protein</fullName>
    </submittedName>
</protein>